<evidence type="ECO:0000256" key="1">
    <source>
        <dbReference type="SAM" id="Coils"/>
    </source>
</evidence>
<keyword evidence="1" id="KW-0175">Coiled coil</keyword>
<sequence length="197" mass="22896">MDKELCRTLALGSLMRGYFHNLKGTLQSLSLQLQILYMKKDLLVSPQGHPNIEKALQFLQKLQNQIEVALEDLSNNEEGPWDLKEIMEKELLFWEANLFFKHKVTKEILEEKKVFIQCPLNELRGTLCLIEEALYPALKEGDHLRIILTQEDRPQIIFETSQGFEEEALQKLKTRLPYISIGDLEVESHKVILSFNS</sequence>
<name>A0A832LWU3_9BACT</name>
<dbReference type="AlphaFoldDB" id="A0A832LWU3"/>
<gene>
    <name evidence="2" type="ORF">ENT73_06935</name>
</gene>
<evidence type="ECO:0008006" key="3">
    <source>
        <dbReference type="Google" id="ProtNLM"/>
    </source>
</evidence>
<accession>A0A832LWU3</accession>
<reference evidence="2" key="1">
    <citation type="journal article" date="2020" name="mSystems">
        <title>Genome- and Community-Level Interaction Insights into Carbon Utilization and Element Cycling Functions of Hydrothermarchaeota in Hydrothermal Sediment.</title>
        <authorList>
            <person name="Zhou Z."/>
            <person name="Liu Y."/>
            <person name="Xu W."/>
            <person name="Pan J."/>
            <person name="Luo Z.H."/>
            <person name="Li M."/>
        </authorList>
    </citation>
    <scope>NUCLEOTIDE SEQUENCE [LARGE SCALE GENOMIC DNA]</scope>
    <source>
        <strain evidence="2">SpSt-605</strain>
    </source>
</reference>
<comment type="caution">
    <text evidence="2">The sequence shown here is derived from an EMBL/GenBank/DDBJ whole genome shotgun (WGS) entry which is preliminary data.</text>
</comment>
<evidence type="ECO:0000313" key="2">
    <source>
        <dbReference type="EMBL" id="HGV55794.1"/>
    </source>
</evidence>
<dbReference type="EMBL" id="DSZU01000125">
    <property type="protein sequence ID" value="HGV55794.1"/>
    <property type="molecule type" value="Genomic_DNA"/>
</dbReference>
<feature type="coiled-coil region" evidence="1">
    <location>
        <begin position="52"/>
        <end position="79"/>
    </location>
</feature>
<organism evidence="2">
    <name type="scientific">Caldimicrobium thiodismutans</name>
    <dbReference type="NCBI Taxonomy" id="1653476"/>
    <lineage>
        <taxon>Bacteria</taxon>
        <taxon>Pseudomonadati</taxon>
        <taxon>Thermodesulfobacteriota</taxon>
        <taxon>Thermodesulfobacteria</taxon>
        <taxon>Thermodesulfobacteriales</taxon>
        <taxon>Thermodesulfobacteriaceae</taxon>
        <taxon>Caldimicrobium</taxon>
    </lineage>
</organism>
<protein>
    <recommendedName>
        <fullName evidence="3">Histidine kinase</fullName>
    </recommendedName>
</protein>
<proteinExistence type="predicted"/>